<reference evidence="2 3" key="1">
    <citation type="journal article" date="2013" name="Genome Announc.">
        <title>Draft Genome Sequence of 'Candidatus Halobonum tyrrellensis' Strain G22, Isolated from the Hypersaline Waters of Lake Tyrrell, Australia.</title>
        <authorList>
            <person name="Ugalde J.A."/>
            <person name="Narasingarao P."/>
            <person name="Kuo S."/>
            <person name="Podell S."/>
            <person name="Allen E.E."/>
        </authorList>
    </citation>
    <scope>NUCLEOTIDE SEQUENCE [LARGE SCALE GENOMIC DNA]</scope>
    <source>
        <strain evidence="2 3">G22</strain>
    </source>
</reference>
<sequence length="274" mass="28312">MSDSRTGSAVLRNKRDATRYRILVEVAERQPAVSQREIADAVGVTAQAVSEHLSDLVDEGAVSRGGRGRYEVTKEGVDWLTGQTDALREYVDHVSTDVLGDVAVETALATAEVTAGQRVTLSMRGGVLRATPTDGGAGDGGATAAAVTDAAADEDVGVTDFEGLIDYDLGTVTAVVFPPVAEGGSRALDPQRVRALAADHPVVAVAGTEALAAARAADVTPDVRFGTVAAVEEATTKGLDVLLLTVAADLSAHTDRLRETGVAYEVVDATTTDR</sequence>
<protein>
    <submittedName>
        <fullName evidence="2">Regulatory protein Crp</fullName>
    </submittedName>
</protein>
<dbReference type="InterPro" id="IPR057161">
    <property type="entry name" value="DUF7839"/>
</dbReference>
<organism evidence="2 3">
    <name type="scientific">Candidatus Halobonum tyrrellensis G22</name>
    <dbReference type="NCBI Taxonomy" id="1324957"/>
    <lineage>
        <taxon>Archaea</taxon>
        <taxon>Methanobacteriati</taxon>
        <taxon>Methanobacteriota</taxon>
        <taxon>Stenosarchaea group</taxon>
        <taxon>Halobacteria</taxon>
        <taxon>Halobacteriales</taxon>
        <taxon>Haloferacaceae</taxon>
        <taxon>Candidatus Halobonum</taxon>
    </lineage>
</organism>
<dbReference type="InterPro" id="IPR036390">
    <property type="entry name" value="WH_DNA-bd_sf"/>
</dbReference>
<dbReference type="SUPFAM" id="SSF46785">
    <property type="entry name" value="Winged helix' DNA-binding domain"/>
    <property type="match status" value="1"/>
</dbReference>
<proteinExistence type="predicted"/>
<dbReference type="AlphaFoldDB" id="V4HFV4"/>
<dbReference type="GO" id="GO:0003677">
    <property type="term" value="F:DNA binding"/>
    <property type="evidence" value="ECO:0007669"/>
    <property type="project" value="InterPro"/>
</dbReference>
<evidence type="ECO:0000313" key="3">
    <source>
        <dbReference type="Proteomes" id="UP000017840"/>
    </source>
</evidence>
<evidence type="ECO:0000313" key="2">
    <source>
        <dbReference type="EMBL" id="ESP88983.1"/>
    </source>
</evidence>
<dbReference type="SMART" id="SM00419">
    <property type="entry name" value="HTH_CRP"/>
    <property type="match status" value="1"/>
</dbReference>
<dbReference type="Proteomes" id="UP000017840">
    <property type="component" value="Unassembled WGS sequence"/>
</dbReference>
<dbReference type="eggNOG" id="arCOG04399">
    <property type="taxonomic scope" value="Archaea"/>
</dbReference>
<dbReference type="InterPro" id="IPR012318">
    <property type="entry name" value="HTH_CRP"/>
</dbReference>
<accession>V4HFV4</accession>
<dbReference type="PIRSF" id="PIRSF004955">
    <property type="entry name" value="HTH_arch"/>
    <property type="match status" value="1"/>
</dbReference>
<dbReference type="Pfam" id="PF25211">
    <property type="entry name" value="DUF7839"/>
    <property type="match status" value="1"/>
</dbReference>
<dbReference type="RefSeq" id="WP_023393792.1">
    <property type="nucleotide sequence ID" value="NZ_ASGZ01000020.1"/>
</dbReference>
<gene>
    <name evidence="2" type="ORF">K933_06023</name>
</gene>
<dbReference type="EMBL" id="ASGZ01000020">
    <property type="protein sequence ID" value="ESP88983.1"/>
    <property type="molecule type" value="Genomic_DNA"/>
</dbReference>
<evidence type="ECO:0000259" key="1">
    <source>
        <dbReference type="SMART" id="SM00419"/>
    </source>
</evidence>
<dbReference type="Gene3D" id="1.10.10.10">
    <property type="entry name" value="Winged helix-like DNA-binding domain superfamily/Winged helix DNA-binding domain"/>
    <property type="match status" value="1"/>
</dbReference>
<comment type="caution">
    <text evidence="2">The sequence shown here is derived from an EMBL/GenBank/DDBJ whole genome shotgun (WGS) entry which is preliminary data.</text>
</comment>
<dbReference type="CDD" id="cd00092">
    <property type="entry name" value="HTH_CRP"/>
    <property type="match status" value="1"/>
</dbReference>
<dbReference type="Pfam" id="PF13412">
    <property type="entry name" value="HTH_24"/>
    <property type="match status" value="1"/>
</dbReference>
<dbReference type="InterPro" id="IPR036388">
    <property type="entry name" value="WH-like_DNA-bd_sf"/>
</dbReference>
<dbReference type="PANTHER" id="PTHR43704:SF2">
    <property type="entry name" value="HTH CRP-TYPE DOMAIN-CONTAINING PROTEIN"/>
    <property type="match status" value="1"/>
</dbReference>
<dbReference type="InterPro" id="IPR012015">
    <property type="entry name" value="UCP_HTH_arc"/>
</dbReference>
<dbReference type="OrthoDB" id="56502at2157"/>
<dbReference type="GO" id="GO:0006355">
    <property type="term" value="P:regulation of DNA-templated transcription"/>
    <property type="evidence" value="ECO:0007669"/>
    <property type="project" value="InterPro"/>
</dbReference>
<dbReference type="PANTHER" id="PTHR43704">
    <property type="entry name" value="BSR5907 PROTEIN"/>
    <property type="match status" value="1"/>
</dbReference>
<feature type="domain" description="HTH crp-type" evidence="1">
    <location>
        <begin position="25"/>
        <end position="74"/>
    </location>
</feature>
<dbReference type="STRING" id="1324957.K933_06023"/>
<name>V4HFV4_9EURY</name>
<keyword evidence="3" id="KW-1185">Reference proteome</keyword>